<dbReference type="InterPro" id="IPR001597">
    <property type="entry name" value="ArAA_b-elim_lyase/Thr_aldolase"/>
</dbReference>
<dbReference type="PIRSF" id="PIRSF017617">
    <property type="entry name" value="Thr_aldolase"/>
    <property type="match status" value="1"/>
</dbReference>
<dbReference type="PANTHER" id="PTHR48097:SF9">
    <property type="entry name" value="L-THREONINE ALDOLASE"/>
    <property type="match status" value="1"/>
</dbReference>
<evidence type="ECO:0000256" key="4">
    <source>
        <dbReference type="ARBA" id="ARBA00023239"/>
    </source>
</evidence>
<accession>A8F8L2</accession>
<dbReference type="NCBIfam" id="NF041359">
    <property type="entry name" value="GntG_guanitoxin"/>
    <property type="match status" value="1"/>
</dbReference>
<dbReference type="Gene3D" id="3.40.640.10">
    <property type="entry name" value="Type I PLP-dependent aspartate aminotransferase-like (Major domain)"/>
    <property type="match status" value="1"/>
</dbReference>
<dbReference type="Gene3D" id="3.90.1150.10">
    <property type="entry name" value="Aspartate Aminotransferase, domain 1"/>
    <property type="match status" value="1"/>
</dbReference>
<reference evidence="7 8" key="1">
    <citation type="submission" date="2007-08" db="EMBL/GenBank/DDBJ databases">
        <title>Complete sequence of Thermotoga lettingae TMO.</title>
        <authorList>
            <consortium name="US DOE Joint Genome Institute"/>
            <person name="Copeland A."/>
            <person name="Lucas S."/>
            <person name="Lapidus A."/>
            <person name="Barry K."/>
            <person name="Glavina del Rio T."/>
            <person name="Dalin E."/>
            <person name="Tice H."/>
            <person name="Pitluck S."/>
            <person name="Foster B."/>
            <person name="Bruce D."/>
            <person name="Schmutz J."/>
            <person name="Larimer F."/>
            <person name="Land M."/>
            <person name="Hauser L."/>
            <person name="Kyrpides N."/>
            <person name="Mikhailova N."/>
            <person name="Nelson K."/>
            <person name="Gogarten J.P."/>
            <person name="Noll K."/>
            <person name="Richardson P."/>
        </authorList>
    </citation>
    <scope>NUCLEOTIDE SEQUENCE [LARGE SCALE GENOMIC DNA]</scope>
    <source>
        <strain evidence="8">ATCC BAA-301 / DSM 14385 / NBRC 107922 / TMO</strain>
    </source>
</reference>
<feature type="modified residue" description="N6-(pyridoxal phosphate)lysine" evidence="5">
    <location>
        <position position="197"/>
    </location>
</feature>
<dbReference type="PANTHER" id="PTHR48097">
    <property type="entry name" value="L-THREONINE ALDOLASE-RELATED"/>
    <property type="match status" value="1"/>
</dbReference>
<reference evidence="7 8" key="2">
    <citation type="journal article" date="2009" name="Proc. Natl. Acad. Sci. U.S.A.">
        <title>On the chimeric nature, thermophilic origin, and phylogenetic placement of the Thermotogales.</title>
        <authorList>
            <person name="Zhaxybayeva O."/>
            <person name="Swithers K.S."/>
            <person name="Lapierre P."/>
            <person name="Fournier G.P."/>
            <person name="Bickhart D.M."/>
            <person name="DeBoy R.T."/>
            <person name="Nelson K.E."/>
            <person name="Nesbo C.L."/>
            <person name="Doolittle W.F."/>
            <person name="Gogarten J.P."/>
            <person name="Noll K.M."/>
        </authorList>
    </citation>
    <scope>NUCLEOTIDE SEQUENCE [LARGE SCALE GENOMIC DNA]</scope>
    <source>
        <strain evidence="8">ATCC BAA-301 / DSM 14385 / NBRC 107922 / TMO</strain>
    </source>
</reference>
<sequence>MIDLRSDTVTTPTEKMRRSMFEAEVGDDVYQDDPTVNKLQELAAEKIGKEAALFVPSGTFGNQLAIFTHTLRGDEVIVPSSNHIFVHEVGAPAVISNVQLRTIDDPYGMPSIDKIAKAIRNEDIHNPRTGLICMENAHSSGKVIPIDYLENVHKLARKCSIPVHLDGARIFNAAIALNVDAKQIASSADSVMFCLSKGLSAPVGSILAGTKDFVAKARKGRKLMGGGMRQAGVLAAAGIIALNEMIDRLAEDHENAKLLANLLDEIPQIHVLKDQLDINMVFFSFNTIEPEIFVGKMLENGVKINPPHEGIYRFVTHKDISKEDIYTVVKIIKRIVKI</sequence>
<dbReference type="InterPro" id="IPR023603">
    <property type="entry name" value="Low_specificity_L-TA-like"/>
</dbReference>
<dbReference type="GO" id="GO:0005829">
    <property type="term" value="C:cytosol"/>
    <property type="evidence" value="ECO:0007669"/>
    <property type="project" value="TreeGrafter"/>
</dbReference>
<comment type="cofactor">
    <cofactor evidence="1">
        <name>pyridoxal 5'-phosphate</name>
        <dbReference type="ChEBI" id="CHEBI:597326"/>
    </cofactor>
</comment>
<dbReference type="STRING" id="416591.Tlet_1942"/>
<evidence type="ECO:0000256" key="1">
    <source>
        <dbReference type="ARBA" id="ARBA00001933"/>
    </source>
</evidence>
<dbReference type="GO" id="GO:0006567">
    <property type="term" value="P:L-threonine catabolic process"/>
    <property type="evidence" value="ECO:0007669"/>
    <property type="project" value="TreeGrafter"/>
</dbReference>
<evidence type="ECO:0000259" key="6">
    <source>
        <dbReference type="Pfam" id="PF01212"/>
    </source>
</evidence>
<dbReference type="GO" id="GO:0008732">
    <property type="term" value="F:L-allo-threonine aldolase activity"/>
    <property type="evidence" value="ECO:0007669"/>
    <property type="project" value="TreeGrafter"/>
</dbReference>
<name>A8F8L2_PSELT</name>
<keyword evidence="3" id="KW-0663">Pyridoxal phosphate</keyword>
<dbReference type="FunFam" id="3.40.640.10:FF:000030">
    <property type="entry name" value="Low-specificity L-threonine aldolase"/>
    <property type="match status" value="1"/>
</dbReference>
<dbReference type="InterPro" id="IPR015424">
    <property type="entry name" value="PyrdxlP-dep_Trfase"/>
</dbReference>
<dbReference type="InterPro" id="IPR015421">
    <property type="entry name" value="PyrdxlP-dep_Trfase_major"/>
</dbReference>
<dbReference type="Proteomes" id="UP000002016">
    <property type="component" value="Chromosome"/>
</dbReference>
<organism evidence="7 8">
    <name type="scientific">Pseudothermotoga lettingae (strain ATCC BAA-301 / DSM 14385 / NBRC 107922 / TMO)</name>
    <name type="common">Thermotoga lettingae</name>
    <dbReference type="NCBI Taxonomy" id="416591"/>
    <lineage>
        <taxon>Bacteria</taxon>
        <taxon>Thermotogati</taxon>
        <taxon>Thermotogota</taxon>
        <taxon>Thermotogae</taxon>
        <taxon>Thermotogales</taxon>
        <taxon>Thermotogaceae</taxon>
        <taxon>Pseudothermotoga</taxon>
    </lineage>
</organism>
<comment type="similarity">
    <text evidence="2">Belongs to the threonine aldolase family.</text>
</comment>
<evidence type="ECO:0000313" key="7">
    <source>
        <dbReference type="EMBL" id="ABV34496.1"/>
    </source>
</evidence>
<dbReference type="AlphaFoldDB" id="A8F8L2"/>
<dbReference type="HOGENOM" id="CLU_029381_0_4_0"/>
<keyword evidence="4 7" id="KW-0456">Lyase</keyword>
<dbReference type="SUPFAM" id="SSF53383">
    <property type="entry name" value="PLP-dependent transferases"/>
    <property type="match status" value="1"/>
</dbReference>
<dbReference type="NCBIfam" id="NF007825">
    <property type="entry name" value="PRK10534.1"/>
    <property type="match status" value="1"/>
</dbReference>
<dbReference type="EC" id="4.1.2.5" evidence="7"/>
<evidence type="ECO:0000313" key="8">
    <source>
        <dbReference type="Proteomes" id="UP000002016"/>
    </source>
</evidence>
<evidence type="ECO:0000256" key="2">
    <source>
        <dbReference type="ARBA" id="ARBA00006966"/>
    </source>
</evidence>
<dbReference type="RefSeq" id="WP_012003972.1">
    <property type="nucleotide sequence ID" value="NC_009828.1"/>
</dbReference>
<evidence type="ECO:0000256" key="3">
    <source>
        <dbReference type="ARBA" id="ARBA00022898"/>
    </source>
</evidence>
<dbReference type="InterPro" id="IPR015422">
    <property type="entry name" value="PyrdxlP-dep_Trfase_small"/>
</dbReference>
<dbReference type="eggNOG" id="COG2008">
    <property type="taxonomic scope" value="Bacteria"/>
</dbReference>
<evidence type="ECO:0000256" key="5">
    <source>
        <dbReference type="PIRSR" id="PIRSR017617-1"/>
    </source>
</evidence>
<keyword evidence="8" id="KW-1185">Reference proteome</keyword>
<dbReference type="CDD" id="cd06502">
    <property type="entry name" value="TA_like"/>
    <property type="match status" value="1"/>
</dbReference>
<dbReference type="EMBL" id="CP000812">
    <property type="protein sequence ID" value="ABV34496.1"/>
    <property type="molecule type" value="Genomic_DNA"/>
</dbReference>
<dbReference type="Pfam" id="PF01212">
    <property type="entry name" value="Beta_elim_lyase"/>
    <property type="match status" value="1"/>
</dbReference>
<feature type="domain" description="Aromatic amino acid beta-eliminating lyase/threonine aldolase" evidence="6">
    <location>
        <begin position="3"/>
        <end position="283"/>
    </location>
</feature>
<proteinExistence type="inferred from homology"/>
<dbReference type="GO" id="GO:0006545">
    <property type="term" value="P:glycine biosynthetic process"/>
    <property type="evidence" value="ECO:0007669"/>
    <property type="project" value="TreeGrafter"/>
</dbReference>
<gene>
    <name evidence="7" type="ordered locus">Tlet_1942</name>
</gene>
<dbReference type="KEGG" id="tle:Tlet_1942"/>
<protein>
    <submittedName>
        <fullName evidence="7">Threonine aldolase</fullName>
        <ecNumber evidence="7">4.1.2.5</ecNumber>
    </submittedName>
</protein>